<gene>
    <name evidence="2" type="ORF">AMECASPLE_028553</name>
</gene>
<feature type="compositionally biased region" description="Polar residues" evidence="1">
    <location>
        <begin position="8"/>
        <end position="21"/>
    </location>
</feature>
<keyword evidence="3" id="KW-1185">Reference proteome</keyword>
<feature type="region of interest" description="Disordered" evidence="1">
    <location>
        <begin position="1"/>
        <end position="27"/>
    </location>
</feature>
<evidence type="ECO:0000256" key="1">
    <source>
        <dbReference type="SAM" id="MobiDB-lite"/>
    </source>
</evidence>
<proteinExistence type="predicted"/>
<organism evidence="2 3">
    <name type="scientific">Ameca splendens</name>
    <dbReference type="NCBI Taxonomy" id="208324"/>
    <lineage>
        <taxon>Eukaryota</taxon>
        <taxon>Metazoa</taxon>
        <taxon>Chordata</taxon>
        <taxon>Craniata</taxon>
        <taxon>Vertebrata</taxon>
        <taxon>Euteleostomi</taxon>
        <taxon>Actinopterygii</taxon>
        <taxon>Neopterygii</taxon>
        <taxon>Teleostei</taxon>
        <taxon>Neoteleostei</taxon>
        <taxon>Acanthomorphata</taxon>
        <taxon>Ovalentaria</taxon>
        <taxon>Atherinomorphae</taxon>
        <taxon>Cyprinodontiformes</taxon>
        <taxon>Goodeidae</taxon>
        <taxon>Ameca</taxon>
    </lineage>
</organism>
<dbReference type="Proteomes" id="UP001469553">
    <property type="component" value="Unassembled WGS sequence"/>
</dbReference>
<sequence length="99" mass="10989">MEKGQEVYDQNVTGSVKNGQPETDPCPYVPGGAESLALRQVPTIKGRVPEIITPICWTFPNFQDHQPCRCTAEITQFHEDSPHVPRFSGQALRGAPTRK</sequence>
<comment type="caution">
    <text evidence="2">The sequence shown here is derived from an EMBL/GenBank/DDBJ whole genome shotgun (WGS) entry which is preliminary data.</text>
</comment>
<protein>
    <submittedName>
        <fullName evidence="2">Uncharacterized protein</fullName>
    </submittedName>
</protein>
<evidence type="ECO:0000313" key="2">
    <source>
        <dbReference type="EMBL" id="MEQ2296843.1"/>
    </source>
</evidence>
<reference evidence="2 3" key="1">
    <citation type="submission" date="2021-06" db="EMBL/GenBank/DDBJ databases">
        <authorList>
            <person name="Palmer J.M."/>
        </authorList>
    </citation>
    <scope>NUCLEOTIDE SEQUENCE [LARGE SCALE GENOMIC DNA]</scope>
    <source>
        <strain evidence="2 3">AS_MEX2019</strain>
        <tissue evidence="2">Muscle</tissue>
    </source>
</reference>
<dbReference type="EMBL" id="JAHRIP010040775">
    <property type="protein sequence ID" value="MEQ2296843.1"/>
    <property type="molecule type" value="Genomic_DNA"/>
</dbReference>
<evidence type="ECO:0000313" key="3">
    <source>
        <dbReference type="Proteomes" id="UP001469553"/>
    </source>
</evidence>
<accession>A0ABV0YSL6</accession>
<name>A0ABV0YSL6_9TELE</name>